<reference evidence="2" key="2">
    <citation type="journal article" date="2015" name="Data Brief">
        <title>Shoot transcriptome of the giant reed, Arundo donax.</title>
        <authorList>
            <person name="Barrero R.A."/>
            <person name="Guerrero F.D."/>
            <person name="Moolhuijzen P."/>
            <person name="Goolsby J.A."/>
            <person name="Tidwell J."/>
            <person name="Bellgard S.E."/>
            <person name="Bellgard M.I."/>
        </authorList>
    </citation>
    <scope>NUCLEOTIDE SEQUENCE</scope>
    <source>
        <tissue evidence="2">Shoot tissue taken approximately 20 cm above the soil surface</tissue>
    </source>
</reference>
<dbReference type="PROSITE" id="PS51257">
    <property type="entry name" value="PROKAR_LIPOPROTEIN"/>
    <property type="match status" value="1"/>
</dbReference>
<sequence length="56" mass="6394">MVLGLRVFLNLWKLKRTVYAYCVSQSCCYCTIVLSIFARSVTWDEVVSHLCGMQTG</sequence>
<name>A0A0A9H7U0_ARUDO</name>
<feature type="transmembrane region" description="Helical" evidence="1">
    <location>
        <begin position="18"/>
        <end position="38"/>
    </location>
</feature>
<evidence type="ECO:0000256" key="1">
    <source>
        <dbReference type="SAM" id="Phobius"/>
    </source>
</evidence>
<proteinExistence type="predicted"/>
<keyword evidence="1" id="KW-1133">Transmembrane helix</keyword>
<keyword evidence="1" id="KW-0472">Membrane</keyword>
<protein>
    <submittedName>
        <fullName evidence="2">Uncharacterized protein</fullName>
    </submittedName>
</protein>
<dbReference type="AlphaFoldDB" id="A0A0A9H7U0"/>
<dbReference type="EMBL" id="GBRH01166027">
    <property type="protein sequence ID" value="JAE31869.1"/>
    <property type="molecule type" value="Transcribed_RNA"/>
</dbReference>
<accession>A0A0A9H7U0</accession>
<evidence type="ECO:0000313" key="2">
    <source>
        <dbReference type="EMBL" id="JAE31869.1"/>
    </source>
</evidence>
<reference evidence="2" key="1">
    <citation type="submission" date="2014-09" db="EMBL/GenBank/DDBJ databases">
        <authorList>
            <person name="Magalhaes I.L.F."/>
            <person name="Oliveira U."/>
            <person name="Santos F.R."/>
            <person name="Vidigal T.H.D.A."/>
            <person name="Brescovit A.D."/>
            <person name="Santos A.J."/>
        </authorList>
    </citation>
    <scope>NUCLEOTIDE SEQUENCE</scope>
    <source>
        <tissue evidence="2">Shoot tissue taken approximately 20 cm above the soil surface</tissue>
    </source>
</reference>
<keyword evidence="1" id="KW-0812">Transmembrane</keyword>
<organism evidence="2">
    <name type="scientific">Arundo donax</name>
    <name type="common">Giant reed</name>
    <name type="synonym">Donax arundinaceus</name>
    <dbReference type="NCBI Taxonomy" id="35708"/>
    <lineage>
        <taxon>Eukaryota</taxon>
        <taxon>Viridiplantae</taxon>
        <taxon>Streptophyta</taxon>
        <taxon>Embryophyta</taxon>
        <taxon>Tracheophyta</taxon>
        <taxon>Spermatophyta</taxon>
        <taxon>Magnoliopsida</taxon>
        <taxon>Liliopsida</taxon>
        <taxon>Poales</taxon>
        <taxon>Poaceae</taxon>
        <taxon>PACMAD clade</taxon>
        <taxon>Arundinoideae</taxon>
        <taxon>Arundineae</taxon>
        <taxon>Arundo</taxon>
    </lineage>
</organism>